<evidence type="ECO:0000256" key="6">
    <source>
        <dbReference type="RuleBase" id="RU363050"/>
    </source>
</evidence>
<evidence type="ECO:0000256" key="4">
    <source>
        <dbReference type="ARBA" id="ARBA00022701"/>
    </source>
</evidence>
<evidence type="ECO:0000256" key="2">
    <source>
        <dbReference type="ARBA" id="ARBA00010337"/>
    </source>
</evidence>
<reference evidence="9" key="1">
    <citation type="journal article" date="2023" name="G3 (Bethesda)">
        <title>A reference genome for the long-term kleptoplast-retaining sea slug Elysia crispata morphotype clarki.</title>
        <authorList>
            <person name="Eastman K.E."/>
            <person name="Pendleton A.L."/>
            <person name="Shaikh M.A."/>
            <person name="Suttiyut T."/>
            <person name="Ogas R."/>
            <person name="Tomko P."/>
            <person name="Gavelis G."/>
            <person name="Widhalm J.R."/>
            <person name="Wisecaver J.H."/>
        </authorList>
    </citation>
    <scope>NUCLEOTIDE SEQUENCE</scope>
    <source>
        <strain evidence="9">ECLA1</strain>
    </source>
</reference>
<evidence type="ECO:0000256" key="1">
    <source>
        <dbReference type="ARBA" id="ARBA00004267"/>
    </source>
</evidence>
<proteinExistence type="inferred from homology"/>
<accession>A0AAE1B179</accession>
<sequence length="706" mass="80770">METRLRITENRAIKPRYQFGISCPHKETMLHELLLALSGHYGGAFKHTNDGIMVVPNLPFMPTSEVKVLNHLCKLGTYYKDFRDFIQHYGFGILSQQTPGTDDLYGLYVKCVCQGLDSVLEDYRASLQQLEQEVLQDAHLPVSHFSCRLQQYQLLFPALASTLDEIVSNRAHGCYILDILYKNAMFGKPVVKDALNRILYFCHGLMYKQLSAWMLHGITSDPYGEFFIQKAQNGLATVSKEAEEEEDLGIMGLTGQQLKKIHLSTDDDTKDSDTDHYCIAADFLPSYIQPRVANKILFVGESVQMFEKDKHKMKSSKSGTIMSSRESEFASDLLQLSKQPEFNSISFETIIDKIRAHAAEYLWVIIVEESDLANELSIMKDYFLLGRGELFLAFIDQAQHLLRCPVAPKTEHDVNRTFQHAARNVLIDNDLLLQRFRLTVPLPPKEPTRNVLIDNDLLLQRFRLTVPLPPKEPKRSEGAVALGAPTEPEVGWTVLGLSYCVQWPLHIFFTPSMLEKYNCIFRFLLAVRRTQLDLQHCWSLQMFNKDKFVSPAGSPTWQLRTHMAFLVDNLQYYLQVDVIESQYKVLVDKINSTKDFEAAKLAHEHFLSSLLAQSFVHMKTVSSCLYEILDQCSAFYRLFISAQNPMTEKETENLQSITLSFQRHSSLLFRILSGVHVQSSHPHLAQLLLRLDFNKFFTNMGGQLGL</sequence>
<dbReference type="GO" id="GO:0051011">
    <property type="term" value="F:microtubule minus-end binding"/>
    <property type="evidence" value="ECO:0007669"/>
    <property type="project" value="TreeGrafter"/>
</dbReference>
<dbReference type="GO" id="GO:0000930">
    <property type="term" value="C:gamma-tubulin complex"/>
    <property type="evidence" value="ECO:0007669"/>
    <property type="project" value="TreeGrafter"/>
</dbReference>
<comment type="similarity">
    <text evidence="2 6">Belongs to the TUBGCP family.</text>
</comment>
<dbReference type="PANTHER" id="PTHR19302:SF27">
    <property type="entry name" value="GAMMA-TUBULIN COMPLEX COMPONENT 4"/>
    <property type="match status" value="1"/>
</dbReference>
<feature type="domain" description="Gamma tubulin complex component C-terminal" evidence="7">
    <location>
        <begin position="372"/>
        <end position="697"/>
    </location>
</feature>
<evidence type="ECO:0000256" key="5">
    <source>
        <dbReference type="ARBA" id="ARBA00023212"/>
    </source>
</evidence>
<feature type="domain" description="Gamma tubulin complex component protein N-terminal" evidence="8">
    <location>
        <begin position="30"/>
        <end position="369"/>
    </location>
</feature>
<dbReference type="Pfam" id="PF17681">
    <property type="entry name" value="GCP_N_terminal"/>
    <property type="match status" value="1"/>
</dbReference>
<protein>
    <recommendedName>
        <fullName evidence="6">Gamma-tubulin complex component</fullName>
    </recommendedName>
</protein>
<dbReference type="Proteomes" id="UP001283361">
    <property type="component" value="Unassembled WGS sequence"/>
</dbReference>
<evidence type="ECO:0000313" key="9">
    <source>
        <dbReference type="EMBL" id="KAK3797703.1"/>
    </source>
</evidence>
<keyword evidence="10" id="KW-1185">Reference proteome</keyword>
<dbReference type="GO" id="GO:0000922">
    <property type="term" value="C:spindle pole"/>
    <property type="evidence" value="ECO:0007669"/>
    <property type="project" value="InterPro"/>
</dbReference>
<dbReference type="Gene3D" id="1.20.120.1900">
    <property type="entry name" value="Gamma-tubulin complex, C-terminal domain"/>
    <property type="match status" value="1"/>
</dbReference>
<dbReference type="InterPro" id="IPR040457">
    <property type="entry name" value="GCP_C"/>
</dbReference>
<evidence type="ECO:0000256" key="3">
    <source>
        <dbReference type="ARBA" id="ARBA00022490"/>
    </source>
</evidence>
<evidence type="ECO:0000259" key="7">
    <source>
        <dbReference type="Pfam" id="PF04130"/>
    </source>
</evidence>
<dbReference type="GO" id="GO:0051321">
    <property type="term" value="P:meiotic cell cycle"/>
    <property type="evidence" value="ECO:0007669"/>
    <property type="project" value="TreeGrafter"/>
</dbReference>
<comment type="subcellular location">
    <subcellularLocation>
        <location evidence="1 6">Cytoplasm</location>
        <location evidence="1 6">Cytoskeleton</location>
        <location evidence="1 6">Microtubule organizing center</location>
    </subcellularLocation>
</comment>
<dbReference type="GO" id="GO:0031122">
    <property type="term" value="P:cytoplasmic microtubule organization"/>
    <property type="evidence" value="ECO:0007669"/>
    <property type="project" value="TreeGrafter"/>
</dbReference>
<evidence type="ECO:0000313" key="10">
    <source>
        <dbReference type="Proteomes" id="UP001283361"/>
    </source>
</evidence>
<dbReference type="GO" id="GO:0051225">
    <property type="term" value="P:spindle assembly"/>
    <property type="evidence" value="ECO:0007669"/>
    <property type="project" value="TreeGrafter"/>
</dbReference>
<dbReference type="GO" id="GO:0007020">
    <property type="term" value="P:microtubule nucleation"/>
    <property type="evidence" value="ECO:0007669"/>
    <property type="project" value="InterPro"/>
</dbReference>
<dbReference type="InterPro" id="IPR007259">
    <property type="entry name" value="GCP"/>
</dbReference>
<keyword evidence="5 6" id="KW-0206">Cytoskeleton</keyword>
<dbReference type="AlphaFoldDB" id="A0AAE1B179"/>
<dbReference type="GO" id="GO:0043015">
    <property type="term" value="F:gamma-tubulin binding"/>
    <property type="evidence" value="ECO:0007669"/>
    <property type="project" value="InterPro"/>
</dbReference>
<gene>
    <name evidence="9" type="ORF">RRG08_054720</name>
</gene>
<comment type="caution">
    <text evidence="9">The sequence shown here is derived from an EMBL/GenBank/DDBJ whole genome shotgun (WGS) entry which is preliminary data.</text>
</comment>
<dbReference type="InterPro" id="IPR041470">
    <property type="entry name" value="GCP_N"/>
</dbReference>
<dbReference type="InterPro" id="IPR042241">
    <property type="entry name" value="GCP_C_sf"/>
</dbReference>
<organism evidence="9 10">
    <name type="scientific">Elysia crispata</name>
    <name type="common">lettuce slug</name>
    <dbReference type="NCBI Taxonomy" id="231223"/>
    <lineage>
        <taxon>Eukaryota</taxon>
        <taxon>Metazoa</taxon>
        <taxon>Spiralia</taxon>
        <taxon>Lophotrochozoa</taxon>
        <taxon>Mollusca</taxon>
        <taxon>Gastropoda</taxon>
        <taxon>Heterobranchia</taxon>
        <taxon>Euthyneura</taxon>
        <taxon>Panpulmonata</taxon>
        <taxon>Sacoglossa</taxon>
        <taxon>Placobranchoidea</taxon>
        <taxon>Plakobranchidae</taxon>
        <taxon>Elysia</taxon>
    </lineage>
</organism>
<dbReference type="GO" id="GO:0000278">
    <property type="term" value="P:mitotic cell cycle"/>
    <property type="evidence" value="ECO:0007669"/>
    <property type="project" value="TreeGrafter"/>
</dbReference>
<keyword evidence="3 6" id="KW-0963">Cytoplasm</keyword>
<name>A0AAE1B179_9GAST</name>
<dbReference type="PANTHER" id="PTHR19302">
    <property type="entry name" value="GAMMA TUBULIN COMPLEX PROTEIN"/>
    <property type="match status" value="1"/>
</dbReference>
<keyword evidence="4 6" id="KW-0493">Microtubule</keyword>
<dbReference type="Pfam" id="PF04130">
    <property type="entry name" value="GCP_C_terminal"/>
    <property type="match status" value="1"/>
</dbReference>
<dbReference type="GO" id="GO:0005874">
    <property type="term" value="C:microtubule"/>
    <property type="evidence" value="ECO:0007669"/>
    <property type="project" value="UniProtKB-KW"/>
</dbReference>
<dbReference type="EMBL" id="JAWDGP010000750">
    <property type="protein sequence ID" value="KAK3797703.1"/>
    <property type="molecule type" value="Genomic_DNA"/>
</dbReference>
<evidence type="ECO:0000259" key="8">
    <source>
        <dbReference type="Pfam" id="PF17681"/>
    </source>
</evidence>